<feature type="domain" description="Peripheral subunit-binding (PSBD)" evidence="9">
    <location>
        <begin position="125"/>
        <end position="162"/>
    </location>
</feature>
<evidence type="ECO:0000259" key="8">
    <source>
        <dbReference type="PROSITE" id="PS50968"/>
    </source>
</evidence>
<comment type="caution">
    <text evidence="10">The sequence shown here is derived from an EMBL/GenBank/DDBJ whole genome shotgun (WGS) entry which is preliminary data.</text>
</comment>
<evidence type="ECO:0000313" key="10">
    <source>
        <dbReference type="EMBL" id="CAG7613770.1"/>
    </source>
</evidence>
<dbReference type="GO" id="GO:0031405">
    <property type="term" value="F:lipoic acid binding"/>
    <property type="evidence" value="ECO:0007669"/>
    <property type="project" value="TreeGrafter"/>
</dbReference>
<dbReference type="Pfam" id="PF00198">
    <property type="entry name" value="2-oxoacid_dh"/>
    <property type="match status" value="1"/>
</dbReference>
<reference evidence="10" key="1">
    <citation type="submission" date="2021-06" db="EMBL/GenBank/DDBJ databases">
        <authorList>
            <person name="Arsene-Ploetze F."/>
        </authorList>
    </citation>
    <scope>NUCLEOTIDE SEQUENCE</scope>
    <source>
        <strain evidence="10">SBRY1</strain>
    </source>
</reference>
<dbReference type="SUPFAM" id="SSF51230">
    <property type="entry name" value="Single hybrid motif"/>
    <property type="match status" value="1"/>
</dbReference>
<evidence type="ECO:0000256" key="5">
    <source>
        <dbReference type="ARBA" id="ARBA00023315"/>
    </source>
</evidence>
<dbReference type="SUPFAM" id="SSF47005">
    <property type="entry name" value="Peripheral subunit-binding domain of 2-oxo acid dehydrogenase complex"/>
    <property type="match status" value="2"/>
</dbReference>
<feature type="compositionally biased region" description="Basic and acidic residues" evidence="7">
    <location>
        <begin position="154"/>
        <end position="164"/>
    </location>
</feature>
<protein>
    <recommendedName>
        <fullName evidence="6">Dihydrolipoamide acetyltransferase component of pyruvate dehydrogenase complex</fullName>
        <ecNumber evidence="6">2.3.1.-</ecNumber>
    </recommendedName>
</protein>
<evidence type="ECO:0000256" key="4">
    <source>
        <dbReference type="ARBA" id="ARBA00022823"/>
    </source>
</evidence>
<dbReference type="Gene3D" id="2.40.50.100">
    <property type="match status" value="1"/>
</dbReference>
<keyword evidence="4 6" id="KW-0450">Lipoyl</keyword>
<dbReference type="InterPro" id="IPR004167">
    <property type="entry name" value="PSBD"/>
</dbReference>
<evidence type="ECO:0000256" key="3">
    <source>
        <dbReference type="ARBA" id="ARBA00022679"/>
    </source>
</evidence>
<dbReference type="Pfam" id="PF02817">
    <property type="entry name" value="E3_binding"/>
    <property type="match status" value="2"/>
</dbReference>
<dbReference type="EC" id="2.3.1.-" evidence="6"/>
<dbReference type="InterPro" id="IPR050743">
    <property type="entry name" value="2-oxoacid_DH_E2_comp"/>
</dbReference>
<feature type="domain" description="Peripheral subunit-binding (PSBD)" evidence="9">
    <location>
        <begin position="183"/>
        <end position="220"/>
    </location>
</feature>
<feature type="region of interest" description="Disordered" evidence="7">
    <location>
        <begin position="82"/>
        <end position="123"/>
    </location>
</feature>
<feature type="domain" description="Lipoyl-binding" evidence="8">
    <location>
        <begin position="1"/>
        <end position="76"/>
    </location>
</feature>
<dbReference type="InterPro" id="IPR011053">
    <property type="entry name" value="Single_hybrid_motif"/>
</dbReference>
<evidence type="ECO:0000256" key="1">
    <source>
        <dbReference type="ARBA" id="ARBA00001938"/>
    </source>
</evidence>
<name>A0A9W4GXW2_9ACTN</name>
<dbReference type="SUPFAM" id="SSF52777">
    <property type="entry name" value="CoA-dependent acyltransferases"/>
    <property type="match status" value="1"/>
</dbReference>
<dbReference type="InterPro" id="IPR001078">
    <property type="entry name" value="2-oxoacid_DH_actylTfrase"/>
</dbReference>
<dbReference type="EMBL" id="CAJVAX010000002">
    <property type="protein sequence ID" value="CAG7613770.1"/>
    <property type="molecule type" value="Genomic_DNA"/>
</dbReference>
<feature type="region of interest" description="Disordered" evidence="7">
    <location>
        <begin position="142"/>
        <end position="182"/>
    </location>
</feature>
<dbReference type="InterPro" id="IPR036625">
    <property type="entry name" value="E3-bd_dom_sf"/>
</dbReference>
<evidence type="ECO:0000256" key="2">
    <source>
        <dbReference type="ARBA" id="ARBA00007317"/>
    </source>
</evidence>
<accession>A0A9W4GXW2</accession>
<dbReference type="InterPro" id="IPR000089">
    <property type="entry name" value="Biotin_lipoyl"/>
</dbReference>
<organism evidence="10 11">
    <name type="scientific">Actinacidiphila bryophytorum</name>
    <dbReference type="NCBI Taxonomy" id="1436133"/>
    <lineage>
        <taxon>Bacteria</taxon>
        <taxon>Bacillati</taxon>
        <taxon>Actinomycetota</taxon>
        <taxon>Actinomycetes</taxon>
        <taxon>Kitasatosporales</taxon>
        <taxon>Streptomycetaceae</taxon>
        <taxon>Actinacidiphila</taxon>
    </lineage>
</organism>
<dbReference type="Pfam" id="PF00364">
    <property type="entry name" value="Biotin_lipoyl"/>
    <property type="match status" value="1"/>
</dbReference>
<evidence type="ECO:0000313" key="11">
    <source>
        <dbReference type="Proteomes" id="UP001153328"/>
    </source>
</evidence>
<keyword evidence="11" id="KW-1185">Reference proteome</keyword>
<proteinExistence type="inferred from homology"/>
<comment type="cofactor">
    <cofactor evidence="1 6">
        <name>(R)-lipoate</name>
        <dbReference type="ChEBI" id="CHEBI:83088"/>
    </cofactor>
</comment>
<dbReference type="PROSITE" id="PS51826">
    <property type="entry name" value="PSBD"/>
    <property type="match status" value="2"/>
</dbReference>
<dbReference type="PROSITE" id="PS50968">
    <property type="entry name" value="BIOTINYL_LIPOYL"/>
    <property type="match status" value="1"/>
</dbReference>
<dbReference type="AlphaFoldDB" id="A0A9W4GXW2"/>
<keyword evidence="3 6" id="KW-0808">Transferase</keyword>
<dbReference type="Proteomes" id="UP001153328">
    <property type="component" value="Unassembled WGS sequence"/>
</dbReference>
<evidence type="ECO:0000256" key="7">
    <source>
        <dbReference type="SAM" id="MobiDB-lite"/>
    </source>
</evidence>
<keyword evidence="10" id="KW-0670">Pyruvate</keyword>
<dbReference type="GO" id="GO:0005737">
    <property type="term" value="C:cytoplasm"/>
    <property type="evidence" value="ECO:0007669"/>
    <property type="project" value="TreeGrafter"/>
</dbReference>
<dbReference type="RefSeq" id="WP_205046374.1">
    <property type="nucleotide sequence ID" value="NZ_CAJVAX010000002.1"/>
</dbReference>
<dbReference type="InterPro" id="IPR023213">
    <property type="entry name" value="CAT-like_dom_sf"/>
</dbReference>
<evidence type="ECO:0000256" key="6">
    <source>
        <dbReference type="RuleBase" id="RU003423"/>
    </source>
</evidence>
<evidence type="ECO:0000259" key="9">
    <source>
        <dbReference type="PROSITE" id="PS51826"/>
    </source>
</evidence>
<comment type="similarity">
    <text evidence="2 6">Belongs to the 2-oxoacid dehydrogenase family.</text>
</comment>
<dbReference type="PANTHER" id="PTHR43178">
    <property type="entry name" value="DIHYDROLIPOAMIDE ACETYLTRANSFERASE COMPONENT OF PYRUVATE DEHYDROGENASE COMPLEX"/>
    <property type="match status" value="1"/>
</dbReference>
<gene>
    <name evidence="10" type="ORF">SBRY_100201</name>
</gene>
<dbReference type="CDD" id="cd06849">
    <property type="entry name" value="lipoyl_domain"/>
    <property type="match status" value="1"/>
</dbReference>
<sequence>MAEFTMPSLGADMTEGTLIEWLVGPGDRVRKGDIVAVVDTTKSAIEVECFESGVVDRLLVETGATVPVGTSLAVISPAGEEAAGLTPEAPEAVSRKQPASPPAAATTPPPPSASPEAGQSGGTVAATPLVRHQAEEAGLDLAAVHGTGPGGRVTRADVSREAAAERPPSTAVKEEPAGRGRVRATPLARRTAAETGIELAAVTGTGRDGAVRVADVRAAAAKRARTAPESVAGQREALLARPEAAGAGPHKAETGRDAATTVHDAAARLTAMRRTTADLMTRSKREIPHYYLSTTVDLGRAVAWLRERNRELPVPKRLVTTAVLLKATALAARHVPQLNGFWTPDGFGGEAAVHLGVAVSLRGGGLVAPAIRDAADLPLPEVMARLRDLVARARTGRLRASETASATITVTNLGDQGVEAVFGVIYPPQVALVGLGKVVERPWAVNGLLGVRPVVTATLSADHRASDGSTGARFLAALDSWAQKPEEL</sequence>
<dbReference type="Gene3D" id="3.30.559.10">
    <property type="entry name" value="Chloramphenicol acetyltransferase-like domain"/>
    <property type="match status" value="1"/>
</dbReference>
<dbReference type="GO" id="GO:0016407">
    <property type="term" value="F:acetyltransferase activity"/>
    <property type="evidence" value="ECO:0007669"/>
    <property type="project" value="TreeGrafter"/>
</dbReference>
<dbReference type="Gene3D" id="4.10.320.10">
    <property type="entry name" value="E3-binding domain"/>
    <property type="match status" value="2"/>
</dbReference>
<dbReference type="PANTHER" id="PTHR43178:SF5">
    <property type="entry name" value="LIPOAMIDE ACYLTRANSFERASE COMPONENT OF BRANCHED-CHAIN ALPHA-KETO ACID DEHYDROGENASE COMPLEX, MITOCHONDRIAL"/>
    <property type="match status" value="1"/>
</dbReference>
<keyword evidence="5 6" id="KW-0012">Acyltransferase</keyword>